<reference evidence="1 2" key="1">
    <citation type="submission" date="2015-08" db="EMBL/GenBank/DDBJ databases">
        <title>Next Generation Sequencing and Analysis of the Genome of Puccinia sorghi L Schw, the Causal Agent of Maize Common Rust.</title>
        <authorList>
            <person name="Rochi L."/>
            <person name="Burguener G."/>
            <person name="Darino M."/>
            <person name="Turjanski A."/>
            <person name="Kreff E."/>
            <person name="Dieguez M.J."/>
            <person name="Sacco F."/>
        </authorList>
    </citation>
    <scope>NUCLEOTIDE SEQUENCE [LARGE SCALE GENOMIC DNA]</scope>
    <source>
        <strain evidence="1 2">RO10H11247</strain>
    </source>
</reference>
<keyword evidence="2" id="KW-1185">Reference proteome</keyword>
<dbReference type="Proteomes" id="UP000037035">
    <property type="component" value="Unassembled WGS sequence"/>
</dbReference>
<dbReference type="CDD" id="cd09272">
    <property type="entry name" value="RNase_HI_RT_Ty1"/>
    <property type="match status" value="1"/>
</dbReference>
<evidence type="ECO:0008006" key="3">
    <source>
        <dbReference type="Google" id="ProtNLM"/>
    </source>
</evidence>
<proteinExistence type="predicted"/>
<sequence>MLSSTEAELNALSDNVQENQWICFLIEQLYNKSLKPTQFHVNNKGLINKTKKFGSNSKTKHLNIKAKWLFELKKNNEISVKLIPSEDMIADALTKPCNSKYLSCLQEKKFLIKVIFSSNGGVET</sequence>
<organism evidence="1 2">
    <name type="scientific">Puccinia sorghi</name>
    <dbReference type="NCBI Taxonomy" id="27349"/>
    <lineage>
        <taxon>Eukaryota</taxon>
        <taxon>Fungi</taxon>
        <taxon>Dikarya</taxon>
        <taxon>Basidiomycota</taxon>
        <taxon>Pucciniomycotina</taxon>
        <taxon>Pucciniomycetes</taxon>
        <taxon>Pucciniales</taxon>
        <taxon>Pucciniaceae</taxon>
        <taxon>Puccinia</taxon>
    </lineage>
</organism>
<evidence type="ECO:0000313" key="1">
    <source>
        <dbReference type="EMBL" id="KNZ49956.1"/>
    </source>
</evidence>
<dbReference type="AlphaFoldDB" id="A0A0L6UN62"/>
<dbReference type="EMBL" id="LAVV01009804">
    <property type="protein sequence ID" value="KNZ49956.1"/>
    <property type="molecule type" value="Genomic_DNA"/>
</dbReference>
<name>A0A0L6UN62_9BASI</name>
<dbReference type="VEuPathDB" id="FungiDB:VP01_4672g2"/>
<dbReference type="OrthoDB" id="437005at2759"/>
<gene>
    <name evidence="1" type="ORF">VP01_4672g2</name>
</gene>
<comment type="caution">
    <text evidence="1">The sequence shown here is derived from an EMBL/GenBank/DDBJ whole genome shotgun (WGS) entry which is preliminary data.</text>
</comment>
<protein>
    <recommendedName>
        <fullName evidence="3">Copia protein</fullName>
    </recommendedName>
</protein>
<evidence type="ECO:0000313" key="2">
    <source>
        <dbReference type="Proteomes" id="UP000037035"/>
    </source>
</evidence>
<accession>A0A0L6UN62</accession>